<keyword evidence="5 6" id="KW-0664">Pyridoxine biosynthesis</keyword>
<feature type="binding site" evidence="6 7">
    <location>
        <begin position="73"/>
        <end position="74"/>
    </location>
    <ligand>
        <name>FMN</name>
        <dbReference type="ChEBI" id="CHEBI:58210"/>
    </ligand>
</feature>
<feature type="binding site" evidence="6">
    <location>
        <position position="120"/>
    </location>
    <ligand>
        <name>substrate</name>
    </ligand>
</feature>
<dbReference type="PROSITE" id="PS01064">
    <property type="entry name" value="PYRIDOX_OXIDASE"/>
    <property type="match status" value="1"/>
</dbReference>
<evidence type="ECO:0000259" key="9">
    <source>
        <dbReference type="Pfam" id="PF10590"/>
    </source>
</evidence>
<gene>
    <name evidence="6" type="primary">pdxH</name>
    <name evidence="10" type="ORF">NS365_05415</name>
</gene>
<feature type="binding site" evidence="6">
    <location>
        <begin position="188"/>
        <end position="190"/>
    </location>
    <ligand>
        <name>substrate</name>
    </ligand>
</feature>
<evidence type="ECO:0000256" key="7">
    <source>
        <dbReference type="PIRSR" id="PIRSR000190-2"/>
    </source>
</evidence>
<feature type="binding site" evidence="6">
    <location>
        <position position="128"/>
    </location>
    <ligand>
        <name>substrate</name>
    </ligand>
</feature>
<comment type="subunit">
    <text evidence="6">Homodimer.</text>
</comment>
<evidence type="ECO:0000256" key="3">
    <source>
        <dbReference type="ARBA" id="ARBA00022643"/>
    </source>
</evidence>
<dbReference type="AlphaFoldDB" id="A0A175RTQ7"/>
<feature type="binding site" evidence="6 7">
    <location>
        <position position="102"/>
    </location>
    <ligand>
        <name>FMN</name>
        <dbReference type="ChEBI" id="CHEBI:58210"/>
    </ligand>
</feature>
<evidence type="ECO:0000256" key="5">
    <source>
        <dbReference type="ARBA" id="ARBA00023096"/>
    </source>
</evidence>
<comment type="pathway">
    <text evidence="6">Cofactor metabolism; pyridoxal 5'-phosphate salvage; pyridoxal 5'-phosphate from pyridoxine 5'-phosphate: step 1/1.</text>
</comment>
<keyword evidence="11" id="KW-1185">Reference proteome</keyword>
<feature type="domain" description="Pyridoxamine 5'-phosphate oxidase N-terminal" evidence="8">
    <location>
        <begin position="37"/>
        <end position="153"/>
    </location>
</feature>
<feature type="binding site" evidence="6">
    <location>
        <position position="124"/>
    </location>
    <ligand>
        <name>substrate</name>
    </ligand>
</feature>
<comment type="catalytic activity">
    <reaction evidence="6">
        <text>pyridoxamine 5'-phosphate + O2 + H2O = pyridoxal 5'-phosphate + H2O2 + NH4(+)</text>
        <dbReference type="Rhea" id="RHEA:15817"/>
        <dbReference type="ChEBI" id="CHEBI:15377"/>
        <dbReference type="ChEBI" id="CHEBI:15379"/>
        <dbReference type="ChEBI" id="CHEBI:16240"/>
        <dbReference type="ChEBI" id="CHEBI:28938"/>
        <dbReference type="ChEBI" id="CHEBI:58451"/>
        <dbReference type="ChEBI" id="CHEBI:597326"/>
        <dbReference type="EC" id="1.4.3.5"/>
    </reaction>
</comment>
<dbReference type="InterPro" id="IPR000659">
    <property type="entry name" value="Pyridox_Oxase"/>
</dbReference>
<protein>
    <recommendedName>
        <fullName evidence="6">Pyridoxine/pyridoxamine 5'-phosphate oxidase</fullName>
        <ecNumber evidence="6">1.4.3.5</ecNumber>
    </recommendedName>
    <alternativeName>
        <fullName evidence="6">PNP/PMP oxidase</fullName>
        <shortName evidence="6">PNPOx</shortName>
    </alternativeName>
    <alternativeName>
        <fullName evidence="6">Pyridoxal 5'-phosphate synthase</fullName>
    </alternativeName>
</protein>
<comment type="caution">
    <text evidence="6">Lacks conserved residue(s) required for the propagation of feature annotation.</text>
</comment>
<dbReference type="UniPathway" id="UPA01068">
    <property type="reaction ID" value="UER00304"/>
</dbReference>
<dbReference type="InterPro" id="IPR012349">
    <property type="entry name" value="Split_barrel_FMN-bd"/>
</dbReference>
<evidence type="ECO:0000256" key="4">
    <source>
        <dbReference type="ARBA" id="ARBA00023002"/>
    </source>
</evidence>
<dbReference type="EC" id="1.4.3.5" evidence="6"/>
<dbReference type="InterPro" id="IPR011576">
    <property type="entry name" value="Pyridox_Oxase_N"/>
</dbReference>
<dbReference type="SUPFAM" id="SSF50475">
    <property type="entry name" value="FMN-binding split barrel"/>
    <property type="match status" value="1"/>
</dbReference>
<proteinExistence type="inferred from homology"/>
<evidence type="ECO:0000256" key="1">
    <source>
        <dbReference type="ARBA" id="ARBA00007301"/>
    </source>
</evidence>
<comment type="pathway">
    <text evidence="6">Cofactor metabolism; pyridoxal 5'-phosphate salvage; pyridoxal 5'-phosphate from pyridoxamine 5'-phosphate: step 1/1.</text>
</comment>
<dbReference type="Pfam" id="PF10590">
    <property type="entry name" value="PNP_phzG_C"/>
    <property type="match status" value="1"/>
</dbReference>
<evidence type="ECO:0000256" key="2">
    <source>
        <dbReference type="ARBA" id="ARBA00022630"/>
    </source>
</evidence>
<dbReference type="HAMAP" id="MF_01629">
    <property type="entry name" value="PdxH"/>
    <property type="match status" value="1"/>
</dbReference>
<feature type="binding site" evidence="6">
    <location>
        <position position="63"/>
    </location>
    <ligand>
        <name>substrate</name>
    </ligand>
</feature>
<dbReference type="NCBIfam" id="TIGR00558">
    <property type="entry name" value="pdxH"/>
    <property type="match status" value="1"/>
</dbReference>
<evidence type="ECO:0000256" key="6">
    <source>
        <dbReference type="HAMAP-Rule" id="MF_01629"/>
    </source>
</evidence>
<dbReference type="Pfam" id="PF01243">
    <property type="entry name" value="PNPOx_N"/>
    <property type="match status" value="1"/>
</dbReference>
<organism evidence="10 11">
    <name type="scientific">Aureimonas ureilytica</name>
    <dbReference type="NCBI Taxonomy" id="401562"/>
    <lineage>
        <taxon>Bacteria</taxon>
        <taxon>Pseudomonadati</taxon>
        <taxon>Pseudomonadota</taxon>
        <taxon>Alphaproteobacteria</taxon>
        <taxon>Hyphomicrobiales</taxon>
        <taxon>Aurantimonadaceae</taxon>
        <taxon>Aureimonas</taxon>
    </lineage>
</organism>
<sequence>MDVLDDTEIAFDAGEGIGGEDPLSLFAEWLKLAESKEINDANAMALATCDKTGLPNVRMVLLKGFDAGGFSFYTNAESQKGGELAGNMQAAVVLHWKSLRRQVRLRGRIVPVTDNEADAYFDTRPRASRIGAWASQQSRPLESRLALQRAVVQESARFAIGPIPRPPHWRGYRLQPTYMEFWMDKPFRLHDRLVFERDTPGSSWGSRKLFP</sequence>
<name>A0A175RTQ7_9HYPH</name>
<dbReference type="InterPro" id="IPR019576">
    <property type="entry name" value="Pyridoxamine_oxidase_dimer_C"/>
</dbReference>
<comment type="catalytic activity">
    <reaction evidence="6">
        <text>pyridoxine 5'-phosphate + O2 = pyridoxal 5'-phosphate + H2O2</text>
        <dbReference type="Rhea" id="RHEA:15149"/>
        <dbReference type="ChEBI" id="CHEBI:15379"/>
        <dbReference type="ChEBI" id="CHEBI:16240"/>
        <dbReference type="ChEBI" id="CHEBI:58589"/>
        <dbReference type="ChEBI" id="CHEBI:597326"/>
        <dbReference type="EC" id="1.4.3.5"/>
    </reaction>
</comment>
<evidence type="ECO:0000259" key="8">
    <source>
        <dbReference type="Pfam" id="PF01243"/>
    </source>
</evidence>
<dbReference type="PANTHER" id="PTHR10851:SF0">
    <property type="entry name" value="PYRIDOXINE-5'-PHOSPHATE OXIDASE"/>
    <property type="match status" value="1"/>
</dbReference>
<feature type="binding site" evidence="6 7">
    <location>
        <begin position="58"/>
        <end position="63"/>
    </location>
    <ligand>
        <name>FMN</name>
        <dbReference type="ChEBI" id="CHEBI:58210"/>
    </ligand>
</feature>
<dbReference type="NCBIfam" id="NF004231">
    <property type="entry name" value="PRK05679.1"/>
    <property type="match status" value="1"/>
</dbReference>
<dbReference type="InterPro" id="IPR019740">
    <property type="entry name" value="Pyridox_Oxase_CS"/>
</dbReference>
<dbReference type="GO" id="GO:0008615">
    <property type="term" value="P:pyridoxine biosynthetic process"/>
    <property type="evidence" value="ECO:0007669"/>
    <property type="project" value="UniProtKB-UniRule"/>
</dbReference>
<accession>A0A175RTQ7</accession>
<comment type="cofactor">
    <cofactor evidence="6 7">
        <name>FMN</name>
        <dbReference type="ChEBI" id="CHEBI:58210"/>
    </cofactor>
    <text evidence="6 7">Binds 1 FMN per subunit.</text>
</comment>
<feature type="binding site" evidence="6 7">
    <location>
        <position position="182"/>
    </location>
    <ligand>
        <name>FMN</name>
        <dbReference type="ChEBI" id="CHEBI:58210"/>
    </ligand>
</feature>
<evidence type="ECO:0000313" key="11">
    <source>
        <dbReference type="Proteomes" id="UP000078529"/>
    </source>
</evidence>
<comment type="caution">
    <text evidence="10">The sequence shown here is derived from an EMBL/GenBank/DDBJ whole genome shotgun (WGS) entry which is preliminary data.</text>
</comment>
<dbReference type="PANTHER" id="PTHR10851">
    <property type="entry name" value="PYRIDOXINE-5-PHOSPHATE OXIDASE"/>
    <property type="match status" value="1"/>
</dbReference>
<feature type="binding site" evidence="6 7">
    <location>
        <position position="192"/>
    </location>
    <ligand>
        <name>FMN</name>
        <dbReference type="ChEBI" id="CHEBI:58210"/>
    </ligand>
</feature>
<dbReference type="RefSeq" id="WP_058599260.1">
    <property type="nucleotide sequence ID" value="NZ_LDQA01000013.1"/>
</dbReference>
<dbReference type="GO" id="GO:0010181">
    <property type="term" value="F:FMN binding"/>
    <property type="evidence" value="ECO:0007669"/>
    <property type="project" value="UniProtKB-UniRule"/>
</dbReference>
<reference evidence="10 11" key="1">
    <citation type="journal article" date="2016" name="Front. Microbiol.">
        <title>Genomic Resource of Rice Seed Associated Bacteria.</title>
        <authorList>
            <person name="Midha S."/>
            <person name="Bansal K."/>
            <person name="Sharma S."/>
            <person name="Kumar N."/>
            <person name="Patil P.P."/>
            <person name="Chaudhry V."/>
            <person name="Patil P.B."/>
        </authorList>
    </citation>
    <scope>NUCLEOTIDE SEQUENCE [LARGE SCALE GENOMIC DNA]</scope>
    <source>
        <strain evidence="10 11">NS365</strain>
    </source>
</reference>
<keyword evidence="3 6" id="KW-0288">FMN</keyword>
<dbReference type="Proteomes" id="UP000078529">
    <property type="component" value="Unassembled WGS sequence"/>
</dbReference>
<feature type="domain" description="Pyridoxine 5'-phosphate oxidase dimerisation C-terminal" evidence="9">
    <location>
        <begin position="169"/>
        <end position="211"/>
    </location>
</feature>
<feature type="binding site" evidence="6 7">
    <location>
        <begin position="137"/>
        <end position="138"/>
    </location>
    <ligand>
        <name>FMN</name>
        <dbReference type="ChEBI" id="CHEBI:58210"/>
    </ligand>
</feature>
<keyword evidence="4 6" id="KW-0560">Oxidoreductase</keyword>
<comment type="function">
    <text evidence="6">Catalyzes the oxidation of either pyridoxine 5'-phosphate (PNP) or pyridoxamine 5'-phosphate (PMP) into pyridoxal 5'-phosphate (PLP).</text>
</comment>
<comment type="similarity">
    <text evidence="1 6">Belongs to the pyridoxamine 5'-phosphate oxidase family.</text>
</comment>
<feature type="binding site" evidence="6 7">
    <location>
        <position position="80"/>
    </location>
    <ligand>
        <name>FMN</name>
        <dbReference type="ChEBI" id="CHEBI:58210"/>
    </ligand>
</feature>
<dbReference type="PIRSF" id="PIRSF000190">
    <property type="entry name" value="Pyd_amn-ph_oxd"/>
    <property type="match status" value="1"/>
</dbReference>
<keyword evidence="2 6" id="KW-0285">Flavoprotein</keyword>
<dbReference type="EMBL" id="LDQA01000013">
    <property type="protein sequence ID" value="KTR07080.1"/>
    <property type="molecule type" value="Genomic_DNA"/>
</dbReference>
<evidence type="ECO:0000313" key="10">
    <source>
        <dbReference type="EMBL" id="KTR07080.1"/>
    </source>
</evidence>
<dbReference type="GO" id="GO:0004733">
    <property type="term" value="F:pyridoxamine phosphate oxidase activity"/>
    <property type="evidence" value="ECO:0007669"/>
    <property type="project" value="UniProtKB-UniRule"/>
</dbReference>
<dbReference type="Gene3D" id="2.30.110.10">
    <property type="entry name" value="Electron Transport, Fmn-binding Protein, Chain A"/>
    <property type="match status" value="1"/>
</dbReference>
<dbReference type="PATRIC" id="fig|401562.4.peg.694"/>